<dbReference type="PANTHER" id="PTHR43476:SF5">
    <property type="entry name" value="FAD-DEPENDENT MONOOXYGENASE"/>
    <property type="match status" value="1"/>
</dbReference>
<dbReference type="Gene3D" id="3.50.50.60">
    <property type="entry name" value="FAD/NAD(P)-binding domain"/>
    <property type="match status" value="1"/>
</dbReference>
<feature type="domain" description="FAD-binding" evidence="3">
    <location>
        <begin position="6"/>
        <end position="317"/>
    </location>
</feature>
<dbReference type="InterPro" id="IPR050631">
    <property type="entry name" value="PheA/TfdB_FAD_monoxygenase"/>
</dbReference>
<reference evidence="4 5" key="1">
    <citation type="submission" date="2018-09" db="EMBL/GenBank/DDBJ databases">
        <title>Nocardia yunnanensis sp. nov., an actinomycete isolated from a soil sample.</title>
        <authorList>
            <person name="Zhang J."/>
        </authorList>
    </citation>
    <scope>NUCLEOTIDE SEQUENCE [LARGE SCALE GENOMIC DNA]</scope>
    <source>
        <strain evidence="4 5">CFHS0054</strain>
    </source>
</reference>
<evidence type="ECO:0000256" key="2">
    <source>
        <dbReference type="SAM" id="MobiDB-lite"/>
    </source>
</evidence>
<keyword evidence="5" id="KW-1185">Reference proteome</keyword>
<dbReference type="GO" id="GO:0004497">
    <property type="term" value="F:monooxygenase activity"/>
    <property type="evidence" value="ECO:0007669"/>
    <property type="project" value="UniProtKB-KW"/>
</dbReference>
<dbReference type="SUPFAM" id="SSF51905">
    <property type="entry name" value="FAD/NAD(P)-binding domain"/>
    <property type="match status" value="1"/>
</dbReference>
<gene>
    <name evidence="4" type="ORF">D7D52_34190</name>
</gene>
<dbReference type="PRINTS" id="PR00420">
    <property type="entry name" value="RNGMNOXGNASE"/>
</dbReference>
<dbReference type="AlphaFoldDB" id="A0A386ZKA6"/>
<proteinExistence type="predicted"/>
<evidence type="ECO:0000259" key="3">
    <source>
        <dbReference type="Pfam" id="PF01494"/>
    </source>
</evidence>
<dbReference type="EMBL" id="CP032568">
    <property type="protein sequence ID" value="AYF78037.1"/>
    <property type="molecule type" value="Genomic_DNA"/>
</dbReference>
<feature type="compositionally biased region" description="Basic and acidic residues" evidence="2">
    <location>
        <begin position="447"/>
        <end position="458"/>
    </location>
</feature>
<dbReference type="KEGG" id="nyu:D7D52_34190"/>
<keyword evidence="1" id="KW-0560">Oxidoreductase</keyword>
<dbReference type="GO" id="GO:0071949">
    <property type="term" value="F:FAD binding"/>
    <property type="evidence" value="ECO:0007669"/>
    <property type="project" value="InterPro"/>
</dbReference>
<evidence type="ECO:0000313" key="4">
    <source>
        <dbReference type="EMBL" id="AYF78037.1"/>
    </source>
</evidence>
<dbReference type="InterPro" id="IPR002938">
    <property type="entry name" value="FAD-bd"/>
</dbReference>
<accession>A0A386ZKA6</accession>
<dbReference type="OrthoDB" id="103324at2"/>
<dbReference type="InterPro" id="IPR036188">
    <property type="entry name" value="FAD/NAD-bd_sf"/>
</dbReference>
<evidence type="ECO:0000313" key="5">
    <source>
        <dbReference type="Proteomes" id="UP000267164"/>
    </source>
</evidence>
<protein>
    <submittedName>
        <fullName evidence="4">FAD-dependent monooxygenase</fullName>
    </submittedName>
</protein>
<keyword evidence="4" id="KW-0503">Monooxygenase</keyword>
<name>A0A386ZKA6_9NOCA</name>
<dbReference type="Proteomes" id="UP000267164">
    <property type="component" value="Chromosome"/>
</dbReference>
<sequence length="458" mass="49121">MAGSDFDVVIVGGRCAGATLSTMLAQQGVKVCVVDKAGFPSETLSTCVFQSNGVDVLRRIGVLEEILAAGASVIRGATVTSTHRKFTVDLDPDSYGTLLGMRRTTMDAILIGHAARAGAEVRTQCPVEDVIIEDGRARGVRTRAGEIRARVVIGADGRSSTVARSVGAREYCTRPGGRMPTWSFYEGVDPSQGLFFGAVGGTRSGSTAFLGLPLDGQFLTTVAVPTAEAEQYLGDRYAQFDARLQLFPELAAAVEGATRVGPIRVLQKWHSYFRESAGPGWALVGDAGNFKDYSLGQGQSDAFRQAEYLAGRLAAGLAPGADLDSDLAEWWRWRDRDAWQLYWANCLLGEPYLPDALADGLFGLAAADEAVALDFARIFNKSVTTLRAAATPARLARIAPRVVGSQFTAPNRGLVGNARATAEIASFTAKLLSQHPRSPWNRRHTQRINDRRPVLGLS</sequence>
<organism evidence="4 5">
    <name type="scientific">Nocardia yunnanensis</name>
    <dbReference type="NCBI Taxonomy" id="2382165"/>
    <lineage>
        <taxon>Bacteria</taxon>
        <taxon>Bacillati</taxon>
        <taxon>Actinomycetota</taxon>
        <taxon>Actinomycetes</taxon>
        <taxon>Mycobacteriales</taxon>
        <taxon>Nocardiaceae</taxon>
        <taxon>Nocardia</taxon>
    </lineage>
</organism>
<evidence type="ECO:0000256" key="1">
    <source>
        <dbReference type="ARBA" id="ARBA00023002"/>
    </source>
</evidence>
<feature type="region of interest" description="Disordered" evidence="2">
    <location>
        <begin position="435"/>
        <end position="458"/>
    </location>
</feature>
<dbReference type="PANTHER" id="PTHR43476">
    <property type="entry name" value="3-(3-HYDROXY-PHENYL)PROPIONATE/3-HYDROXYCINNAMIC ACID HYDROXYLASE"/>
    <property type="match status" value="1"/>
</dbReference>
<dbReference type="RefSeq" id="WP_120743097.1">
    <property type="nucleotide sequence ID" value="NZ_CP032568.1"/>
</dbReference>
<dbReference type="Pfam" id="PF01494">
    <property type="entry name" value="FAD_binding_3"/>
    <property type="match status" value="1"/>
</dbReference>